<comment type="function">
    <text evidence="6">Catalyzes the hydrolysis of queuosine 5'-phosphate, releasing the nucleobase queuine (q). Is required for salvage of queuine from exogenous queuosine (Q) that is imported and then converted to queuosine 5'-phosphate intracellularly.</text>
</comment>
<comment type="catalytic activity">
    <reaction evidence="5 6">
        <text>queuosine 5'-phosphate + H2O = queuine + D-ribose 5-phosphate</text>
        <dbReference type="Rhea" id="RHEA:75387"/>
        <dbReference type="ChEBI" id="CHEBI:15377"/>
        <dbReference type="ChEBI" id="CHEBI:17433"/>
        <dbReference type="ChEBI" id="CHEBI:78346"/>
        <dbReference type="ChEBI" id="CHEBI:194371"/>
    </reaction>
    <physiologicalReaction direction="left-to-right" evidence="5 6">
        <dbReference type="Rhea" id="RHEA:75388"/>
    </physiologicalReaction>
</comment>
<evidence type="ECO:0000256" key="7">
    <source>
        <dbReference type="SAM" id="Phobius"/>
    </source>
</evidence>
<keyword evidence="7" id="KW-0812">Transmembrane</keyword>
<evidence type="ECO:0000256" key="6">
    <source>
        <dbReference type="RuleBase" id="RU365002"/>
    </source>
</evidence>
<feature type="transmembrane region" description="Helical" evidence="7">
    <location>
        <begin position="331"/>
        <end position="352"/>
    </location>
</feature>
<sequence>MFILDANGNHKRTEHVALTFNSHITLICRSATKGESLQWQFSVFDARDFKPVVPSASLTVDDTKRDDIALRITKVRFSMAGTYQCSNKLASRQINIHVYGILKAISSAAQLTLKREAVGHLQFNASVLNTTVHPTVACQFRVGRYGIKYTSIRWKGGLFETHRNLYELTYSADEVNGYIWSNLTIIRPSADPDLYGKYTCQFNVVSGSIESAEVEISIPPLIKRPDHVVGHYSGSEFVHTCEVVAYPPITTPVSWTRDEEPILTNAVDEPYVSRIDWSGRVRFESVRVPNDRIVFDPVMPEDRAVYTCFVRNTIGNATGAIFLRVKDRWSVFWPLIGIVLEVIVMIVVIFLYEMKRRAQKKRESEHNADLDATAKSSGIRYDGDAAGDNMTLQNYIVMMCVYVVISFATRIEIIGATLSTCCPRGHQFAGPSDCRIHLVSASPPMPVLGPRVSAQFVSSAAQHVSIDELGIEKLANEVVSNFASASYSVYSWIAEKLTPNSADDRAVEWIFVTDLLNFSFWSEPSYSVEYRGEIHTGYWALCAAVNRAIEDGVDLLDPRVYKDISESSLRHVFRSADDSVPIPLFEERLRLLHEAGTTLMNKFDGKFLNVVRLAEHSSMKLLDLLCEHFASFRDTAVFHGQEVSFLKRAQIIVGDLWSCFAGHGVGAFTDIDEITAFADYRIPQVLVYFGVLQYDAKLSGLLKKGELIPNGSEWEVEIRGCTLHAIELVVKRARIKLESWTRDTGKAPVLCNAVLVDNFLWTFRRKHAAIIDQTMPMHRTRCIFY</sequence>
<dbReference type="CDD" id="cd00096">
    <property type="entry name" value="Ig"/>
    <property type="match status" value="1"/>
</dbReference>
<dbReference type="InterPro" id="IPR013783">
    <property type="entry name" value="Ig-like_fold"/>
</dbReference>
<dbReference type="InterPro" id="IPR007110">
    <property type="entry name" value="Ig-like_dom"/>
</dbReference>
<dbReference type="STRING" id="46835.A0A504YER7"/>
<evidence type="ECO:0000256" key="2">
    <source>
        <dbReference type="ARBA" id="ARBA00035119"/>
    </source>
</evidence>
<reference evidence="9 10" key="1">
    <citation type="submission" date="2019-04" db="EMBL/GenBank/DDBJ databases">
        <title>Annotation for the trematode Fasciola gigantica.</title>
        <authorList>
            <person name="Choi Y.-J."/>
        </authorList>
    </citation>
    <scope>NUCLEOTIDE SEQUENCE [LARGE SCALE GENOMIC DNA]</scope>
    <source>
        <strain evidence="9">Uganda_cow_1</strain>
    </source>
</reference>
<dbReference type="OrthoDB" id="416777at2759"/>
<feature type="transmembrane region" description="Helical" evidence="7">
    <location>
        <begin position="395"/>
        <end position="418"/>
    </location>
</feature>
<organism evidence="9 10">
    <name type="scientific">Fasciola gigantica</name>
    <name type="common">Giant liver fluke</name>
    <dbReference type="NCBI Taxonomy" id="46835"/>
    <lineage>
        <taxon>Eukaryota</taxon>
        <taxon>Metazoa</taxon>
        <taxon>Spiralia</taxon>
        <taxon>Lophotrochozoa</taxon>
        <taxon>Platyhelminthes</taxon>
        <taxon>Trematoda</taxon>
        <taxon>Digenea</taxon>
        <taxon>Plagiorchiida</taxon>
        <taxon>Echinostomata</taxon>
        <taxon>Echinostomatoidea</taxon>
        <taxon>Fasciolidae</taxon>
        <taxon>Fasciola</taxon>
    </lineage>
</organism>
<comment type="caution">
    <text evidence="9">The sequence shown here is derived from an EMBL/GenBank/DDBJ whole genome shotgun (WGS) entry which is preliminary data.</text>
</comment>
<evidence type="ECO:0000256" key="5">
    <source>
        <dbReference type="ARBA" id="ARBA00048204"/>
    </source>
</evidence>
<keyword evidence="10" id="KW-1185">Reference proteome</keyword>
<evidence type="ECO:0000313" key="9">
    <source>
        <dbReference type="EMBL" id="TPP57078.1"/>
    </source>
</evidence>
<dbReference type="Gene3D" id="2.60.40.10">
    <property type="entry name" value="Immunoglobulins"/>
    <property type="match status" value="2"/>
</dbReference>
<keyword evidence="7" id="KW-1133">Transmembrane helix</keyword>
<dbReference type="EC" id="3.2.2.-" evidence="6"/>
<keyword evidence="7" id="KW-0472">Membrane</keyword>
<dbReference type="InterPro" id="IPR003599">
    <property type="entry name" value="Ig_sub"/>
</dbReference>
<name>A0A504YER7_FASGI</name>
<dbReference type="AlphaFoldDB" id="A0A504YER7"/>
<dbReference type="GO" id="GO:0006400">
    <property type="term" value="P:tRNA modification"/>
    <property type="evidence" value="ECO:0007669"/>
    <property type="project" value="TreeGrafter"/>
</dbReference>
<evidence type="ECO:0000256" key="1">
    <source>
        <dbReference type="ARBA" id="ARBA00022801"/>
    </source>
</evidence>
<dbReference type="Pfam" id="PF10343">
    <property type="entry name" value="Q_salvage"/>
    <property type="match status" value="1"/>
</dbReference>
<feature type="domain" description="Ig-like" evidence="8">
    <location>
        <begin position="219"/>
        <end position="326"/>
    </location>
</feature>
<dbReference type="EMBL" id="SUNJ01013694">
    <property type="protein sequence ID" value="TPP57078.1"/>
    <property type="molecule type" value="Genomic_DNA"/>
</dbReference>
<evidence type="ECO:0000256" key="4">
    <source>
        <dbReference type="ARBA" id="ARBA00035393"/>
    </source>
</evidence>
<dbReference type="InterPro" id="IPR036179">
    <property type="entry name" value="Ig-like_dom_sf"/>
</dbReference>
<dbReference type="PROSITE" id="PS50835">
    <property type="entry name" value="IG_LIKE"/>
    <property type="match status" value="1"/>
</dbReference>
<evidence type="ECO:0000313" key="10">
    <source>
        <dbReference type="Proteomes" id="UP000316759"/>
    </source>
</evidence>
<protein>
    <recommendedName>
        <fullName evidence="3 6">Queuosine 5'-phosphate N-glycosylase/hydrolase</fullName>
        <ecNumber evidence="6">3.2.2.-</ecNumber>
    </recommendedName>
    <alternativeName>
        <fullName evidence="4 6">Queuosine-nucleotide N-glycosylase/hydrolase</fullName>
    </alternativeName>
</protein>
<gene>
    <name evidence="9" type="ORF">FGIG_02089</name>
</gene>
<dbReference type="Proteomes" id="UP000316759">
    <property type="component" value="Unassembled WGS sequence"/>
</dbReference>
<proteinExistence type="inferred from homology"/>
<dbReference type="SUPFAM" id="SSF48726">
    <property type="entry name" value="Immunoglobulin"/>
    <property type="match status" value="1"/>
</dbReference>
<accession>A0A504YER7</accession>
<keyword evidence="1 6" id="KW-0378">Hydrolase</keyword>
<dbReference type="PANTHER" id="PTHR21314:SF0">
    <property type="entry name" value="QUEUOSINE 5'-PHOSPHATE N-GLYCOSYLASE_HYDROLASE"/>
    <property type="match status" value="1"/>
</dbReference>
<dbReference type="InterPro" id="IPR019438">
    <property type="entry name" value="Q_salvage"/>
</dbReference>
<dbReference type="GO" id="GO:0016787">
    <property type="term" value="F:hydrolase activity"/>
    <property type="evidence" value="ECO:0007669"/>
    <property type="project" value="UniProtKB-KW"/>
</dbReference>
<evidence type="ECO:0000259" key="8">
    <source>
        <dbReference type="PROSITE" id="PS50835"/>
    </source>
</evidence>
<evidence type="ECO:0000256" key="3">
    <source>
        <dbReference type="ARBA" id="ARBA00035306"/>
    </source>
</evidence>
<dbReference type="PANTHER" id="PTHR21314">
    <property type="entry name" value="QUEUOSINE 5'-PHOSPHATE N-GLYCOSYLASE_HYDROLASE-RELATED"/>
    <property type="match status" value="1"/>
</dbReference>
<comment type="similarity">
    <text evidence="2 6">Belongs to the QNG1 protein family.</text>
</comment>
<dbReference type="SMART" id="SM00409">
    <property type="entry name" value="IG"/>
    <property type="match status" value="2"/>
</dbReference>